<dbReference type="InterPro" id="IPR038502">
    <property type="entry name" value="M1_LTA-4_hydro/amino_C_sf"/>
</dbReference>
<protein>
    <recommendedName>
        <fullName evidence="13">Leukotriene A(4) hydrolase</fullName>
        <shortName evidence="13">LTA-4 hydrolase</shortName>
        <ecNumber evidence="13">3.3.2.6</ecNumber>
    </recommendedName>
</protein>
<sequence>MPDSGYLSANDPNSYANVEDIIVTSLDLDVSIDFKRQILKGAVTLSLERKNLNVTKLVLDTRDLNIDRVIDADSNQSLLYTLGQDVKSFGSKLEIQIDVESKVKIFYETSPSCSALQWLTPEQTAGKNHPYLFSQNQAIHCRSMIPCQDTPSVKTTYTAMVAAPAELVVLMSAVKLSTESHPEDPLQRIHKFKQKIPIPSYLIAVVAGSLEYREIGPRSRVWSEKEMVDAAAFEFAETEKMIQTAEDLLGPYVWDVYDLLVLPPSFPYGGMENPCLTFVTPTLLAGDRSLANVIAHEITHSWMGNLITNCNWEHFWLNEGNTVFVERKILGRMFGEKYRHFSVLGGWKDLKYQVEDVLGSQNPFTHLVPSLSGVDPDDAFSCVPYEKGSNLLMYLEQLVGGAEIFEGFLRAYVDRFKQQSITTQDWKDYLYLYFKDQKTTLDTVDWDTWFYKPGMPPIKPECDSSLADVCIKLATRWSQCTDSELDQFNEDDIKTMSSQQIRAFLAELLEKPALNEFKINKMDQLYRLSDCKNSEIRFRWLRLCLHACVSTSIQPALDFINQQGRMKFVRPIYRDLYLWEKSRQMALDNYNNQKTSMHSLTANMVGKDLKVIS</sequence>
<dbReference type="GO" id="GO:0006508">
    <property type="term" value="P:proteolysis"/>
    <property type="evidence" value="ECO:0007669"/>
    <property type="project" value="UniProtKB-KW"/>
</dbReference>
<keyword evidence="6 12" id="KW-0479">Metal-binding</keyword>
<feature type="active site" description="Proton acceptor" evidence="10">
    <location>
        <position position="297"/>
    </location>
</feature>
<feature type="binding site" evidence="12">
    <location>
        <position position="319"/>
    </location>
    <ligand>
        <name>Zn(2+)</name>
        <dbReference type="ChEBI" id="CHEBI:29105"/>
        <note>catalytic</note>
    </ligand>
</feature>
<dbReference type="CDD" id="cd09599">
    <property type="entry name" value="M1_LTA4H"/>
    <property type="match status" value="1"/>
</dbReference>
<feature type="binding site" evidence="11">
    <location>
        <begin position="267"/>
        <end position="272"/>
    </location>
    <ligand>
        <name>a peptide</name>
        <dbReference type="ChEBI" id="CHEBI:60466"/>
    </ligand>
</feature>
<dbReference type="Gene3D" id="2.60.40.1730">
    <property type="entry name" value="tricorn interacting facor f3 domain"/>
    <property type="match status" value="1"/>
</dbReference>
<evidence type="ECO:0000256" key="12">
    <source>
        <dbReference type="PIRSR" id="PIRSR612777-3"/>
    </source>
</evidence>
<evidence type="ECO:0000259" key="14">
    <source>
        <dbReference type="SMART" id="SM01263"/>
    </source>
</evidence>
<dbReference type="PANTHER" id="PTHR45726:SF3">
    <property type="entry name" value="LEUKOTRIENE A-4 HYDROLASE"/>
    <property type="match status" value="1"/>
</dbReference>
<dbReference type="SMART" id="SM01263">
    <property type="entry name" value="Leuk-A4-hydro_C"/>
    <property type="match status" value="1"/>
</dbReference>
<evidence type="ECO:0000313" key="16">
    <source>
        <dbReference type="Proteomes" id="UP001208570"/>
    </source>
</evidence>
<evidence type="ECO:0000256" key="1">
    <source>
        <dbReference type="ARBA" id="ARBA00004496"/>
    </source>
</evidence>
<keyword evidence="13" id="KW-0434">Leukotriene biosynthesis</keyword>
<dbReference type="GO" id="GO:0008270">
    <property type="term" value="F:zinc ion binding"/>
    <property type="evidence" value="ECO:0007669"/>
    <property type="project" value="InterPro"/>
</dbReference>
<dbReference type="FunFam" id="2.60.40.1730:FF:000004">
    <property type="entry name" value="Leukotriene A(4) hydrolase"/>
    <property type="match status" value="1"/>
</dbReference>
<dbReference type="FunFam" id="1.10.390.10:FF:000003">
    <property type="entry name" value="Leukotriene A(4) hydrolase"/>
    <property type="match status" value="1"/>
</dbReference>
<evidence type="ECO:0000256" key="2">
    <source>
        <dbReference type="ARBA" id="ARBA00004716"/>
    </source>
</evidence>
<dbReference type="GO" id="GO:0004463">
    <property type="term" value="F:leukotriene-A4 hydrolase activity"/>
    <property type="evidence" value="ECO:0007669"/>
    <property type="project" value="UniProtKB-EC"/>
</dbReference>
<evidence type="ECO:0000256" key="8">
    <source>
        <dbReference type="ARBA" id="ARBA00022833"/>
    </source>
</evidence>
<evidence type="ECO:0000256" key="13">
    <source>
        <dbReference type="RuleBase" id="RU361141"/>
    </source>
</evidence>
<feature type="binding site" evidence="11">
    <location>
        <begin position="565"/>
        <end position="567"/>
    </location>
    <ligand>
        <name>a peptide</name>
        <dbReference type="ChEBI" id="CHEBI:60466"/>
    </ligand>
</feature>
<dbReference type="GO" id="GO:0005829">
    <property type="term" value="C:cytosol"/>
    <property type="evidence" value="ECO:0007669"/>
    <property type="project" value="TreeGrafter"/>
</dbReference>
<comment type="subcellular location">
    <subcellularLocation>
        <location evidence="1 13">Cytoplasm</location>
    </subcellularLocation>
</comment>
<dbReference type="InterPro" id="IPR042097">
    <property type="entry name" value="Aminopeptidase_N-like_N_sf"/>
</dbReference>
<dbReference type="GO" id="GO:0019370">
    <property type="term" value="P:leukotriene biosynthetic process"/>
    <property type="evidence" value="ECO:0007669"/>
    <property type="project" value="UniProtKB-KW"/>
</dbReference>
<dbReference type="InterPro" id="IPR045357">
    <property type="entry name" value="Aminopeptidase_N-like_N"/>
</dbReference>
<dbReference type="FunFam" id="3.30.2010.30:FF:000001">
    <property type="entry name" value="Leukotriene A(4) hydrolase"/>
    <property type="match status" value="1"/>
</dbReference>
<dbReference type="SUPFAM" id="SSF55486">
    <property type="entry name" value="Metalloproteases ('zincins'), catalytic domain"/>
    <property type="match status" value="1"/>
</dbReference>
<accession>A0AAD9MVR3</accession>
<evidence type="ECO:0000256" key="6">
    <source>
        <dbReference type="ARBA" id="ARBA00022723"/>
    </source>
</evidence>
<dbReference type="AlphaFoldDB" id="A0AAD9MVR3"/>
<feature type="binding site" evidence="12">
    <location>
        <position position="296"/>
    </location>
    <ligand>
        <name>Zn(2+)</name>
        <dbReference type="ChEBI" id="CHEBI:29105"/>
        <note>catalytic</note>
    </ligand>
</feature>
<evidence type="ECO:0000256" key="4">
    <source>
        <dbReference type="ARBA" id="ARBA00022490"/>
    </source>
</evidence>
<evidence type="ECO:0000256" key="11">
    <source>
        <dbReference type="PIRSR" id="PIRSR612777-2"/>
    </source>
</evidence>
<dbReference type="Pfam" id="PF09127">
    <property type="entry name" value="Leuk-A4-hydro_C"/>
    <property type="match status" value="1"/>
</dbReference>
<dbReference type="GO" id="GO:0070006">
    <property type="term" value="F:metalloaminopeptidase activity"/>
    <property type="evidence" value="ECO:0007669"/>
    <property type="project" value="UniProtKB-ARBA"/>
</dbReference>
<feature type="active site" description="Proton donor" evidence="10">
    <location>
        <position position="385"/>
    </location>
</feature>
<dbReference type="InterPro" id="IPR001930">
    <property type="entry name" value="Peptidase_M1"/>
</dbReference>
<dbReference type="SUPFAM" id="SSF48371">
    <property type="entry name" value="ARM repeat"/>
    <property type="match status" value="1"/>
</dbReference>
<name>A0AAD9MVR3_9ANNE</name>
<evidence type="ECO:0000256" key="7">
    <source>
        <dbReference type="ARBA" id="ARBA00022801"/>
    </source>
</evidence>
<dbReference type="Gene3D" id="1.25.40.320">
    <property type="entry name" value="Peptidase M1, leukotriene A4 hydrolase/aminopeptidase C-terminal domain"/>
    <property type="match status" value="1"/>
</dbReference>
<feature type="binding site" evidence="12">
    <location>
        <position position="300"/>
    </location>
    <ligand>
        <name>Zn(2+)</name>
        <dbReference type="ChEBI" id="CHEBI:29105"/>
        <note>catalytic</note>
    </ligand>
</feature>
<comment type="pathway">
    <text evidence="2 13">Lipid metabolism; leukotriene B4 biosynthesis.</text>
</comment>
<dbReference type="GO" id="GO:0043171">
    <property type="term" value="P:peptide catabolic process"/>
    <property type="evidence" value="ECO:0007669"/>
    <property type="project" value="TreeGrafter"/>
</dbReference>
<comment type="similarity">
    <text evidence="3 13">Belongs to the peptidase M1 family.</text>
</comment>
<keyword evidence="7 13" id="KW-0378">Hydrolase</keyword>
<dbReference type="Pfam" id="PF17900">
    <property type="entry name" value="Peptidase_M1_N"/>
    <property type="match status" value="1"/>
</dbReference>
<keyword evidence="9 13" id="KW-0482">Metalloprotease</keyword>
<dbReference type="SUPFAM" id="SSF63737">
    <property type="entry name" value="Leukotriene A4 hydrolase N-terminal domain"/>
    <property type="match status" value="1"/>
</dbReference>
<evidence type="ECO:0000313" key="15">
    <source>
        <dbReference type="EMBL" id="KAK2145631.1"/>
    </source>
</evidence>
<dbReference type="InterPro" id="IPR016024">
    <property type="entry name" value="ARM-type_fold"/>
</dbReference>
<keyword evidence="4 13" id="KW-0963">Cytoplasm</keyword>
<dbReference type="InterPro" id="IPR014782">
    <property type="entry name" value="Peptidase_M1_dom"/>
</dbReference>
<dbReference type="FunFam" id="1.25.40.320:FF:000001">
    <property type="entry name" value="Leukotriene A(4) hydrolase"/>
    <property type="match status" value="1"/>
</dbReference>
<dbReference type="Gene3D" id="1.10.390.10">
    <property type="entry name" value="Neutral Protease Domain 2"/>
    <property type="match status" value="1"/>
</dbReference>
<comment type="catalytic activity">
    <reaction evidence="13">
        <text>leukotriene A4 + H2O = leukotriene B4</text>
        <dbReference type="Rhea" id="RHEA:22324"/>
        <dbReference type="ChEBI" id="CHEBI:15377"/>
        <dbReference type="ChEBI" id="CHEBI:57461"/>
        <dbReference type="ChEBI" id="CHEBI:57463"/>
        <dbReference type="EC" id="3.3.2.6"/>
    </reaction>
</comment>
<dbReference type="InterPro" id="IPR034015">
    <property type="entry name" value="M1_LTA4H"/>
</dbReference>
<feature type="binding site" evidence="11">
    <location>
        <begin position="135"/>
        <end position="137"/>
    </location>
    <ligand>
        <name>a peptide</name>
        <dbReference type="ChEBI" id="CHEBI:60466"/>
    </ligand>
</feature>
<dbReference type="PRINTS" id="PR00756">
    <property type="entry name" value="ALADIPTASE"/>
</dbReference>
<dbReference type="EMBL" id="JAODUP010000668">
    <property type="protein sequence ID" value="KAK2145631.1"/>
    <property type="molecule type" value="Genomic_DNA"/>
</dbReference>
<dbReference type="Gene3D" id="3.30.2010.30">
    <property type="match status" value="1"/>
</dbReference>
<dbReference type="Proteomes" id="UP001208570">
    <property type="component" value="Unassembled WGS sequence"/>
</dbReference>
<comment type="cofactor">
    <cofactor evidence="12 13">
        <name>Zn(2+)</name>
        <dbReference type="ChEBI" id="CHEBI:29105"/>
    </cofactor>
    <text evidence="12 13">Binds 1 zinc ion per subunit.</text>
</comment>
<dbReference type="InterPro" id="IPR027268">
    <property type="entry name" value="Peptidase_M4/M1_CTD_sf"/>
</dbReference>
<dbReference type="InterPro" id="IPR012777">
    <property type="entry name" value="LTA4H"/>
</dbReference>
<dbReference type="EC" id="3.3.2.6" evidence="13"/>
<evidence type="ECO:0000256" key="5">
    <source>
        <dbReference type="ARBA" id="ARBA00022670"/>
    </source>
</evidence>
<dbReference type="Pfam" id="PF01433">
    <property type="entry name" value="Peptidase_M1"/>
    <property type="match status" value="1"/>
</dbReference>
<feature type="domain" description="Peptidase M1 leukotriene A4 hydrolase/aminopeptidase C-terminal" evidence="14">
    <location>
        <begin position="465"/>
        <end position="609"/>
    </location>
</feature>
<dbReference type="InterPro" id="IPR015211">
    <property type="entry name" value="Peptidase_M1_C"/>
</dbReference>
<keyword evidence="5 13" id="KW-0645">Protease</keyword>
<evidence type="ECO:0000256" key="9">
    <source>
        <dbReference type="ARBA" id="ARBA00023049"/>
    </source>
</evidence>
<dbReference type="GO" id="GO:0004301">
    <property type="term" value="F:epoxide hydrolase activity"/>
    <property type="evidence" value="ECO:0007669"/>
    <property type="project" value="TreeGrafter"/>
</dbReference>
<dbReference type="PANTHER" id="PTHR45726">
    <property type="entry name" value="LEUKOTRIENE A-4 HYDROLASE"/>
    <property type="match status" value="1"/>
</dbReference>
<evidence type="ECO:0000256" key="10">
    <source>
        <dbReference type="PIRSR" id="PIRSR612777-1"/>
    </source>
</evidence>
<keyword evidence="16" id="KW-1185">Reference proteome</keyword>
<dbReference type="NCBIfam" id="TIGR02411">
    <property type="entry name" value="leuko_A4_hydro"/>
    <property type="match status" value="1"/>
</dbReference>
<comment type="caution">
    <text evidence="15">The sequence shown here is derived from an EMBL/GenBank/DDBJ whole genome shotgun (WGS) entry which is preliminary data.</text>
</comment>
<proteinExistence type="inferred from homology"/>
<organism evidence="15 16">
    <name type="scientific">Paralvinella palmiformis</name>
    <dbReference type="NCBI Taxonomy" id="53620"/>
    <lineage>
        <taxon>Eukaryota</taxon>
        <taxon>Metazoa</taxon>
        <taxon>Spiralia</taxon>
        <taxon>Lophotrochozoa</taxon>
        <taxon>Annelida</taxon>
        <taxon>Polychaeta</taxon>
        <taxon>Sedentaria</taxon>
        <taxon>Canalipalpata</taxon>
        <taxon>Terebellida</taxon>
        <taxon>Terebelliformia</taxon>
        <taxon>Alvinellidae</taxon>
        <taxon>Paralvinella</taxon>
    </lineage>
</organism>
<dbReference type="InterPro" id="IPR049980">
    <property type="entry name" value="LTA4H_cat"/>
</dbReference>
<reference evidence="15" key="1">
    <citation type="journal article" date="2023" name="Mol. Biol. Evol.">
        <title>Third-Generation Sequencing Reveals the Adaptive Role of the Epigenome in Three Deep-Sea Polychaetes.</title>
        <authorList>
            <person name="Perez M."/>
            <person name="Aroh O."/>
            <person name="Sun Y."/>
            <person name="Lan Y."/>
            <person name="Juniper S.K."/>
            <person name="Young C.R."/>
            <person name="Angers B."/>
            <person name="Qian P.Y."/>
        </authorList>
    </citation>
    <scope>NUCLEOTIDE SEQUENCE</scope>
    <source>
        <strain evidence="15">P08H-3</strain>
    </source>
</reference>
<keyword evidence="8 12" id="KW-0862">Zinc</keyword>
<evidence type="ECO:0000256" key="3">
    <source>
        <dbReference type="ARBA" id="ARBA00010136"/>
    </source>
</evidence>
<gene>
    <name evidence="15" type="ORF">LSH36_668g01034</name>
</gene>